<accession>A0AAP2UQC1</accession>
<reference evidence="3" key="1">
    <citation type="journal article" date="2022" name="Clin. Infect. Dis.">
        <title>Association between Clostridium innocuum and antibiotic-associated diarrhea in adults and children: A cross-sectional study and comparative genomics analysis.</title>
        <authorList>
            <person name="Cherny K.E."/>
            <person name="Muscat E.B."/>
            <person name="Balaji A."/>
            <person name="Mukherjee J."/>
            <person name="Ozer E.A."/>
            <person name="Angarone M.P."/>
            <person name="Hauser A.R."/>
            <person name="Sichel J.S."/>
            <person name="Amponsah E."/>
            <person name="Kociolek L.K."/>
        </authorList>
    </citation>
    <scope>NUCLEOTIDE SEQUENCE</scope>
    <source>
        <strain evidence="3">NU1-AC-029v</strain>
    </source>
</reference>
<feature type="transmembrane region" description="Helical" evidence="1">
    <location>
        <begin position="180"/>
        <end position="199"/>
    </location>
</feature>
<feature type="transmembrane region" description="Helical" evidence="1">
    <location>
        <begin position="149"/>
        <end position="168"/>
    </location>
</feature>
<dbReference type="PROSITE" id="PS50943">
    <property type="entry name" value="HTH_CROC1"/>
    <property type="match status" value="1"/>
</dbReference>
<organism evidence="3 4">
    <name type="scientific">Clostridium innocuum</name>
    <dbReference type="NCBI Taxonomy" id="1522"/>
    <lineage>
        <taxon>Bacteria</taxon>
        <taxon>Bacillati</taxon>
        <taxon>Bacillota</taxon>
        <taxon>Clostridia</taxon>
        <taxon>Eubacteriales</taxon>
        <taxon>Clostridiaceae</taxon>
        <taxon>Clostridium</taxon>
    </lineage>
</organism>
<feature type="transmembrane region" description="Helical" evidence="1">
    <location>
        <begin position="95"/>
        <end position="114"/>
    </location>
</feature>
<protein>
    <submittedName>
        <fullName evidence="3">Helix-turn-helix transcriptional regulator</fullName>
    </submittedName>
</protein>
<gene>
    <name evidence="3" type="ORF">MKC95_17445</name>
</gene>
<keyword evidence="1" id="KW-1133">Transmembrane helix</keyword>
<evidence type="ECO:0000313" key="4">
    <source>
        <dbReference type="Proteomes" id="UP001203972"/>
    </source>
</evidence>
<dbReference type="GO" id="GO:0003677">
    <property type="term" value="F:DNA binding"/>
    <property type="evidence" value="ECO:0007669"/>
    <property type="project" value="InterPro"/>
</dbReference>
<dbReference type="Gene3D" id="1.10.260.40">
    <property type="entry name" value="lambda repressor-like DNA-binding domains"/>
    <property type="match status" value="1"/>
</dbReference>
<keyword evidence="1" id="KW-0472">Membrane</keyword>
<dbReference type="EMBL" id="JAKTMA010000035">
    <property type="protein sequence ID" value="MCR0234556.1"/>
    <property type="molecule type" value="Genomic_DNA"/>
</dbReference>
<dbReference type="InterPro" id="IPR001387">
    <property type="entry name" value="Cro/C1-type_HTH"/>
</dbReference>
<name>A0AAP2UQC1_CLOIN</name>
<dbReference type="Proteomes" id="UP001203972">
    <property type="component" value="Unassembled WGS sequence"/>
</dbReference>
<evidence type="ECO:0000259" key="2">
    <source>
        <dbReference type="PROSITE" id="PS50943"/>
    </source>
</evidence>
<dbReference type="AlphaFoldDB" id="A0AAP2UQC1"/>
<proteinExistence type="predicted"/>
<feature type="transmembrane region" description="Helical" evidence="1">
    <location>
        <begin position="70"/>
        <end position="89"/>
    </location>
</feature>
<comment type="caution">
    <text evidence="3">The sequence shown here is derived from an EMBL/GenBank/DDBJ whole genome shotgun (WGS) entry which is preliminary data.</text>
</comment>
<evidence type="ECO:0000256" key="1">
    <source>
        <dbReference type="SAM" id="Phobius"/>
    </source>
</evidence>
<dbReference type="RefSeq" id="WP_022300422.1">
    <property type="nucleotide sequence ID" value="NZ_AP025565.1"/>
</dbReference>
<dbReference type="InterPro" id="IPR010982">
    <property type="entry name" value="Lambda_DNA-bd_dom_sf"/>
</dbReference>
<sequence length="231" mass="26638">MHRRRAERENNQGYPETEKLLQLSNIFGVSVDYLLKDDTCKEGTEEKGYYVSKEMAQGFLMKESRVSRSVAVGFMFWALAGIPFCMFPNHSSWRLLGMGVFIFLGICAVVIGMFHDQDTYAVLKQEVLLFDYEYRKELCREYQVRRKKYGFVAVPCCILFVAGIVALAATKRGYLPWSEYHAFIFLGLAAGLLGFVYTAGMLDAYEQLVENEKYTGRLLFKLRKKIRTKID</sequence>
<evidence type="ECO:0000313" key="3">
    <source>
        <dbReference type="EMBL" id="MCR0234556.1"/>
    </source>
</evidence>
<feature type="domain" description="HTH cro/C1-type" evidence="2">
    <location>
        <begin position="9"/>
        <end position="34"/>
    </location>
</feature>
<keyword evidence="1" id="KW-0812">Transmembrane</keyword>